<protein>
    <submittedName>
        <fullName evidence="2">MBL fold metallo-hydrolase</fullName>
    </submittedName>
</protein>
<proteinExistence type="predicted"/>
<dbReference type="PANTHER" id="PTHR42951">
    <property type="entry name" value="METALLO-BETA-LACTAMASE DOMAIN-CONTAINING"/>
    <property type="match status" value="1"/>
</dbReference>
<comment type="caution">
    <text evidence="2">The sequence shown here is derived from an EMBL/GenBank/DDBJ whole genome shotgun (WGS) entry which is preliminary data.</text>
</comment>
<dbReference type="AlphaFoldDB" id="A0A7J2THC1"/>
<evidence type="ECO:0000259" key="1">
    <source>
        <dbReference type="SMART" id="SM00849"/>
    </source>
</evidence>
<dbReference type="GO" id="GO:0016787">
    <property type="term" value="F:hydrolase activity"/>
    <property type="evidence" value="ECO:0007669"/>
    <property type="project" value="UniProtKB-KW"/>
</dbReference>
<sequence>MKLSDDIFLIYGREKGRYPYSNCILIGNSLIDGGAEEVWNLRPEAVINSHWHEDHIAMNGVAKIVIAHEMDSKAIESEEEFRRRYGLGKEVDLFLSIYPKLRFRKVDAFIEDGDILVYGKNEIEVIHTPGHSAGHCCFLINGEILFLGDIELQFPWYGCLDSDVTAFLASIRILKKIQPKVAIPAHGEMVTGEELEMKLSEYENKILERDRKIREIIKAGEDPVGRGIIYRRFPEPRHVYEFFERVMVEKHLEAKLSF</sequence>
<reference evidence="2" key="1">
    <citation type="journal article" date="2020" name="mSystems">
        <title>Genome- and Community-Level Interaction Insights into Carbon Utilization and Element Cycling Functions of Hydrothermarchaeota in Hydrothermal Sediment.</title>
        <authorList>
            <person name="Zhou Z."/>
            <person name="Liu Y."/>
            <person name="Xu W."/>
            <person name="Pan J."/>
            <person name="Luo Z.H."/>
            <person name="Li M."/>
        </authorList>
    </citation>
    <scope>NUCLEOTIDE SEQUENCE [LARGE SCALE GENOMIC DNA]</scope>
    <source>
        <strain evidence="2">SpSt-26</strain>
    </source>
</reference>
<keyword evidence="2" id="KW-0378">Hydrolase</keyword>
<dbReference type="Pfam" id="PF00753">
    <property type="entry name" value="Lactamase_B"/>
    <property type="match status" value="1"/>
</dbReference>
<dbReference type="InterPro" id="IPR036866">
    <property type="entry name" value="RibonucZ/Hydroxyglut_hydro"/>
</dbReference>
<dbReference type="SUPFAM" id="SSF56281">
    <property type="entry name" value="Metallo-hydrolase/oxidoreductase"/>
    <property type="match status" value="1"/>
</dbReference>
<dbReference type="InterPro" id="IPR050855">
    <property type="entry name" value="NDM-1-like"/>
</dbReference>
<feature type="domain" description="Metallo-beta-lactamase" evidence="1">
    <location>
        <begin position="20"/>
        <end position="186"/>
    </location>
</feature>
<accession>A0A7J2THC1</accession>
<dbReference type="SMART" id="SM00849">
    <property type="entry name" value="Lactamase_B"/>
    <property type="match status" value="1"/>
</dbReference>
<gene>
    <name evidence="2" type="ORF">ENP88_02135</name>
</gene>
<dbReference type="InterPro" id="IPR001279">
    <property type="entry name" value="Metallo-B-lactamas"/>
</dbReference>
<name>A0A7J2THC1_ARCFL</name>
<evidence type="ECO:0000313" key="2">
    <source>
        <dbReference type="EMBL" id="HEH34957.1"/>
    </source>
</evidence>
<dbReference type="EMBL" id="DSLA01000036">
    <property type="protein sequence ID" value="HEH34957.1"/>
    <property type="molecule type" value="Genomic_DNA"/>
</dbReference>
<dbReference type="Gene3D" id="3.60.15.10">
    <property type="entry name" value="Ribonuclease Z/Hydroxyacylglutathione hydrolase-like"/>
    <property type="match status" value="1"/>
</dbReference>
<organism evidence="2">
    <name type="scientific">Archaeoglobus fulgidus</name>
    <dbReference type="NCBI Taxonomy" id="2234"/>
    <lineage>
        <taxon>Archaea</taxon>
        <taxon>Methanobacteriati</taxon>
        <taxon>Methanobacteriota</taxon>
        <taxon>Archaeoglobi</taxon>
        <taxon>Archaeoglobales</taxon>
        <taxon>Archaeoglobaceae</taxon>
        <taxon>Archaeoglobus</taxon>
    </lineage>
</organism>